<feature type="transmembrane region" description="Helical" evidence="1">
    <location>
        <begin position="72"/>
        <end position="92"/>
    </location>
</feature>
<sequence length="178" mass="20921">MKIKHYKGVFYWILLSFFLLIVLAVVFSFLGEPDEINDRWNDLFVLLFLGGNIFILFYLVRKTSISNIKSLLLFFTSIFIAMLSYGFIYLFIKLILPKVTTVHLTFISLIIITIYVYFVARFLNIEKYDSHVAKYPAVLGSLSIFFNAFVFIALLWLQLRIHYKLVNLKKGKTEILYT</sequence>
<dbReference type="EMBL" id="LBSX01000001">
    <property type="protein sequence ID" value="KKQ28249.1"/>
    <property type="molecule type" value="Genomic_DNA"/>
</dbReference>
<keyword evidence="1" id="KW-0472">Membrane</keyword>
<evidence type="ECO:0000313" key="3">
    <source>
        <dbReference type="Proteomes" id="UP000034849"/>
    </source>
</evidence>
<proteinExistence type="predicted"/>
<dbReference type="AlphaFoldDB" id="A0A0G0IVS6"/>
<keyword evidence="1" id="KW-1133">Transmembrane helix</keyword>
<dbReference type="STRING" id="1619046.US42_C0001G0100"/>
<protein>
    <submittedName>
        <fullName evidence="2">Uncharacterized protein</fullName>
    </submittedName>
</protein>
<feature type="transmembrane region" description="Helical" evidence="1">
    <location>
        <begin position="43"/>
        <end position="60"/>
    </location>
</feature>
<evidence type="ECO:0000256" key="1">
    <source>
        <dbReference type="SAM" id="Phobius"/>
    </source>
</evidence>
<comment type="caution">
    <text evidence="2">The sequence shown here is derived from an EMBL/GenBank/DDBJ whole genome shotgun (WGS) entry which is preliminary data.</text>
</comment>
<feature type="transmembrane region" description="Helical" evidence="1">
    <location>
        <begin position="104"/>
        <end position="123"/>
    </location>
</feature>
<accession>A0A0G0IVS6</accession>
<feature type="transmembrane region" description="Helical" evidence="1">
    <location>
        <begin position="135"/>
        <end position="157"/>
    </location>
</feature>
<reference evidence="2 3" key="1">
    <citation type="journal article" date="2015" name="Nature">
        <title>rRNA introns, odd ribosomes, and small enigmatic genomes across a large radiation of phyla.</title>
        <authorList>
            <person name="Brown C.T."/>
            <person name="Hug L.A."/>
            <person name="Thomas B.C."/>
            <person name="Sharon I."/>
            <person name="Castelle C.J."/>
            <person name="Singh A."/>
            <person name="Wilkins M.J."/>
            <person name="Williams K.H."/>
            <person name="Banfield J.F."/>
        </authorList>
    </citation>
    <scope>NUCLEOTIDE SEQUENCE [LARGE SCALE GENOMIC DNA]</scope>
</reference>
<dbReference type="Proteomes" id="UP000034849">
    <property type="component" value="Unassembled WGS sequence"/>
</dbReference>
<feature type="transmembrane region" description="Helical" evidence="1">
    <location>
        <begin position="9"/>
        <end position="31"/>
    </location>
</feature>
<keyword evidence="1" id="KW-0812">Transmembrane</keyword>
<gene>
    <name evidence="2" type="ORF">US42_C0001G0100</name>
</gene>
<name>A0A0G0IVS6_9BACT</name>
<evidence type="ECO:0000313" key="2">
    <source>
        <dbReference type="EMBL" id="KKQ28249.1"/>
    </source>
</evidence>
<organism evidence="2 3">
    <name type="scientific">Candidatus Magasanikbacteria bacterium GW2011_GWC2_37_14</name>
    <dbReference type="NCBI Taxonomy" id="1619046"/>
    <lineage>
        <taxon>Bacteria</taxon>
        <taxon>Candidatus Magasanikiibacteriota</taxon>
    </lineage>
</organism>